<dbReference type="GO" id="GO:0022857">
    <property type="term" value="F:transmembrane transporter activity"/>
    <property type="evidence" value="ECO:0007669"/>
    <property type="project" value="TreeGrafter"/>
</dbReference>
<protein>
    <submittedName>
        <fullName evidence="6">Uncharacterized protein</fullName>
    </submittedName>
</protein>
<dbReference type="GeneID" id="27699737"/>
<reference evidence="6" key="1">
    <citation type="submission" date="2015-01" db="EMBL/GenBank/DDBJ databases">
        <title>The Genome Sequence of Cladophialophora bantiana CBS 173.52.</title>
        <authorList>
            <consortium name="The Broad Institute Genomics Platform"/>
            <person name="Cuomo C."/>
            <person name="de Hoog S."/>
            <person name="Gorbushina A."/>
            <person name="Stielow B."/>
            <person name="Teixiera M."/>
            <person name="Abouelleil A."/>
            <person name="Chapman S.B."/>
            <person name="Priest M."/>
            <person name="Young S.K."/>
            <person name="Wortman J."/>
            <person name="Nusbaum C."/>
            <person name="Birren B."/>
        </authorList>
    </citation>
    <scope>NUCLEOTIDE SEQUENCE [LARGE SCALE GENOMIC DNA]</scope>
    <source>
        <strain evidence="6">CBS 173.52</strain>
    </source>
</reference>
<dbReference type="VEuPathDB" id="FungiDB:Z519_06809"/>
<evidence type="ECO:0000313" key="6">
    <source>
        <dbReference type="EMBL" id="KIW92960.1"/>
    </source>
</evidence>
<dbReference type="AlphaFoldDB" id="A0A0D2HQ51"/>
<dbReference type="EMBL" id="KN846988">
    <property type="protein sequence ID" value="KIW92960.1"/>
    <property type="molecule type" value="Genomic_DNA"/>
</dbReference>
<evidence type="ECO:0000256" key="5">
    <source>
        <dbReference type="SAM" id="Phobius"/>
    </source>
</evidence>
<feature type="transmembrane region" description="Helical" evidence="5">
    <location>
        <begin position="39"/>
        <end position="58"/>
    </location>
</feature>
<dbReference type="GO" id="GO:0005886">
    <property type="term" value="C:plasma membrane"/>
    <property type="evidence" value="ECO:0007669"/>
    <property type="project" value="TreeGrafter"/>
</dbReference>
<evidence type="ECO:0000313" key="7">
    <source>
        <dbReference type="Proteomes" id="UP000053789"/>
    </source>
</evidence>
<keyword evidence="7" id="KW-1185">Reference proteome</keyword>
<feature type="transmembrane region" description="Helical" evidence="5">
    <location>
        <begin position="149"/>
        <end position="174"/>
    </location>
</feature>
<keyword evidence="4 5" id="KW-0472">Membrane</keyword>
<feature type="transmembrane region" description="Helical" evidence="5">
    <location>
        <begin position="12"/>
        <end position="32"/>
    </location>
</feature>
<sequence length="241" mass="25642">MFTSNPISVGVIPLPNGVAQILFGGIATLFMSKSAILKLQVIVLLVFQMVFTTAYAGVVPSDRAGFVVFQYLGTGPFAMITLPCYAVAGLNVPLRHLGIASRLIGTFQSDGESVGNAVFNMIINAVVKSEIPKKIAEVTTAYSLSSTQLAALIPVTALNAVGVPVAFATAAASAYKQAYAFAFKRVFYSFIPFRVIAIICALFTKGPSQYLTDYLVVHTVRAGALGKTPYLQNSGLKMKRT</sequence>
<feature type="transmembrane region" description="Helical" evidence="5">
    <location>
        <begin position="64"/>
        <end position="88"/>
    </location>
</feature>
<dbReference type="OrthoDB" id="2587356at2759"/>
<accession>A0A0D2HQ51</accession>
<name>A0A0D2HQ51_CLAB1</name>
<evidence type="ECO:0000256" key="4">
    <source>
        <dbReference type="ARBA" id="ARBA00023136"/>
    </source>
</evidence>
<organism evidence="6 7">
    <name type="scientific">Cladophialophora bantiana (strain ATCC 10958 / CBS 173.52 / CDC B-1940 / NIH 8579)</name>
    <name type="common">Xylohypha bantiana</name>
    <dbReference type="NCBI Taxonomy" id="1442370"/>
    <lineage>
        <taxon>Eukaryota</taxon>
        <taxon>Fungi</taxon>
        <taxon>Dikarya</taxon>
        <taxon>Ascomycota</taxon>
        <taxon>Pezizomycotina</taxon>
        <taxon>Eurotiomycetes</taxon>
        <taxon>Chaetothyriomycetidae</taxon>
        <taxon>Chaetothyriales</taxon>
        <taxon>Herpotrichiellaceae</taxon>
        <taxon>Cladophialophora</taxon>
    </lineage>
</organism>
<gene>
    <name evidence="6" type="ORF">Z519_06809</name>
</gene>
<evidence type="ECO:0000256" key="3">
    <source>
        <dbReference type="ARBA" id="ARBA00022989"/>
    </source>
</evidence>
<dbReference type="Proteomes" id="UP000053789">
    <property type="component" value="Unassembled WGS sequence"/>
</dbReference>
<proteinExistence type="predicted"/>
<dbReference type="RefSeq" id="XP_016619629.1">
    <property type="nucleotide sequence ID" value="XM_016764547.1"/>
</dbReference>
<keyword evidence="2 5" id="KW-0812">Transmembrane</keyword>
<keyword evidence="3 5" id="KW-1133">Transmembrane helix</keyword>
<dbReference type="HOGENOM" id="CLU_075098_0_0_1"/>
<evidence type="ECO:0000256" key="1">
    <source>
        <dbReference type="ARBA" id="ARBA00004141"/>
    </source>
</evidence>
<dbReference type="PANTHER" id="PTHR23501">
    <property type="entry name" value="MAJOR FACILITATOR SUPERFAMILY"/>
    <property type="match status" value="1"/>
</dbReference>
<comment type="subcellular location">
    <subcellularLocation>
        <location evidence="1">Membrane</location>
        <topology evidence="1">Multi-pass membrane protein</topology>
    </subcellularLocation>
</comment>
<evidence type="ECO:0000256" key="2">
    <source>
        <dbReference type="ARBA" id="ARBA00022692"/>
    </source>
</evidence>
<feature type="transmembrane region" description="Helical" evidence="5">
    <location>
        <begin position="186"/>
        <end position="204"/>
    </location>
</feature>
<dbReference type="PANTHER" id="PTHR23501:SF195">
    <property type="entry name" value="PEP5"/>
    <property type="match status" value="1"/>
</dbReference>